<gene>
    <name evidence="5" type="ORF">ENF30_01000</name>
</gene>
<dbReference type="PANTHER" id="PTHR11103:SF18">
    <property type="entry name" value="SLR1189 PROTEIN"/>
    <property type="match status" value="1"/>
</dbReference>
<proteinExistence type="predicted"/>
<name>A0A7V0I9U5_DESA2</name>
<dbReference type="GO" id="GO:0008168">
    <property type="term" value="F:methyltransferase activity"/>
    <property type="evidence" value="ECO:0007669"/>
    <property type="project" value="UniProtKB-KW"/>
</dbReference>
<dbReference type="Gene3D" id="3.20.20.330">
    <property type="entry name" value="Homocysteine-binding-like domain"/>
    <property type="match status" value="1"/>
</dbReference>
<dbReference type="Pfam" id="PF02574">
    <property type="entry name" value="S-methyl_trans"/>
    <property type="match status" value="1"/>
</dbReference>
<dbReference type="AlphaFoldDB" id="A0A7V0I9U5"/>
<dbReference type="PROSITE" id="PS50970">
    <property type="entry name" value="HCY"/>
    <property type="match status" value="1"/>
</dbReference>
<sequence>MMSRFIKTLDKNVLVCDGAMGTMLYRKGIYINTCFDEVNLSAPELVKEIHLSYTKAGVDILSTNTFGANYWHLKNYGLEKRIADINRAAVKIAKDVASKELFIAGTIGPLSPYINPPFKEEDFYKGYEIQVKT</sequence>
<comment type="caution">
    <text evidence="5">The sequence shown here is derived from an EMBL/GenBank/DDBJ whole genome shotgun (WGS) entry which is preliminary data.</text>
</comment>
<accession>A0A7V0I9U5</accession>
<dbReference type="EMBL" id="DQWQ01000049">
    <property type="protein sequence ID" value="HDD35356.1"/>
    <property type="molecule type" value="Genomic_DNA"/>
</dbReference>
<dbReference type="Proteomes" id="UP000885706">
    <property type="component" value="Unassembled WGS sequence"/>
</dbReference>
<protein>
    <submittedName>
        <fullName evidence="5">Bifunctional homocysteine S-methyltransferase/methylenetetrahydrofolate reductase</fullName>
    </submittedName>
</protein>
<dbReference type="InterPro" id="IPR003726">
    <property type="entry name" value="HCY_dom"/>
</dbReference>
<keyword evidence="2" id="KW-0808">Transferase</keyword>
<evidence type="ECO:0000259" key="4">
    <source>
        <dbReference type="PROSITE" id="PS50970"/>
    </source>
</evidence>
<dbReference type="PANTHER" id="PTHR11103">
    <property type="entry name" value="SLR1189 PROTEIN"/>
    <property type="match status" value="1"/>
</dbReference>
<dbReference type="SUPFAM" id="SSF82282">
    <property type="entry name" value="Homocysteine S-methyltransferase"/>
    <property type="match status" value="1"/>
</dbReference>
<dbReference type="InterPro" id="IPR036589">
    <property type="entry name" value="HCY_dom_sf"/>
</dbReference>
<feature type="domain" description="Hcy-binding" evidence="4">
    <location>
        <begin position="2"/>
        <end position="133"/>
    </location>
</feature>
<evidence type="ECO:0000313" key="5">
    <source>
        <dbReference type="EMBL" id="HDD35356.1"/>
    </source>
</evidence>
<feature type="non-terminal residue" evidence="5">
    <location>
        <position position="133"/>
    </location>
</feature>
<dbReference type="GO" id="GO:0032259">
    <property type="term" value="P:methylation"/>
    <property type="evidence" value="ECO:0007669"/>
    <property type="project" value="UniProtKB-KW"/>
</dbReference>
<evidence type="ECO:0000256" key="2">
    <source>
        <dbReference type="ARBA" id="ARBA00022679"/>
    </source>
</evidence>
<evidence type="ECO:0000256" key="1">
    <source>
        <dbReference type="ARBA" id="ARBA00022603"/>
    </source>
</evidence>
<comment type="caution">
    <text evidence="3">Lacks conserved residue(s) required for the propagation of feature annotation.</text>
</comment>
<evidence type="ECO:0000256" key="3">
    <source>
        <dbReference type="PROSITE-ProRule" id="PRU00333"/>
    </source>
</evidence>
<organism evidence="5">
    <name type="scientific">Desulfofervidus auxilii</name>
    <dbReference type="NCBI Taxonomy" id="1621989"/>
    <lineage>
        <taxon>Bacteria</taxon>
        <taxon>Pseudomonadati</taxon>
        <taxon>Thermodesulfobacteriota</taxon>
        <taxon>Candidatus Desulfofervidia</taxon>
        <taxon>Candidatus Desulfofervidales</taxon>
        <taxon>Candidatus Desulfofervidaceae</taxon>
        <taxon>Candidatus Desulfofervidus</taxon>
    </lineage>
</organism>
<keyword evidence="1" id="KW-0489">Methyltransferase</keyword>
<reference evidence="5" key="1">
    <citation type="journal article" date="2020" name="mSystems">
        <title>Genome- and Community-Level Interaction Insights into Carbon Utilization and Element Cycling Functions of Hydrothermarchaeota in Hydrothermal Sediment.</title>
        <authorList>
            <person name="Zhou Z."/>
            <person name="Liu Y."/>
            <person name="Xu W."/>
            <person name="Pan J."/>
            <person name="Luo Z.H."/>
            <person name="Li M."/>
        </authorList>
    </citation>
    <scope>NUCLEOTIDE SEQUENCE [LARGE SCALE GENOMIC DNA]</scope>
    <source>
        <strain evidence="5">HyVt-113</strain>
    </source>
</reference>